<dbReference type="GO" id="GO:0006313">
    <property type="term" value="P:DNA transposition"/>
    <property type="evidence" value="ECO:0007669"/>
    <property type="project" value="InterPro"/>
</dbReference>
<dbReference type="EMBL" id="MAAO01000008">
    <property type="protein sequence ID" value="OUR95279.1"/>
    <property type="molecule type" value="Genomic_DNA"/>
</dbReference>
<gene>
    <name evidence="2" type="ORF">A9Q84_15670</name>
</gene>
<dbReference type="SUPFAM" id="SSF143422">
    <property type="entry name" value="Transposase IS200-like"/>
    <property type="match status" value="1"/>
</dbReference>
<evidence type="ECO:0000259" key="1">
    <source>
        <dbReference type="SMART" id="SM01321"/>
    </source>
</evidence>
<sequence>MPRIKLIRQSTFPYHVTTRTNNKSWFDIPIFEVWDICKLSLIYALKKRPVEINSFVLMSNHYHLLVTTPNEDIDQFMMYFNLRLSQLITKKSGHINHKFSNGYKWSIVEHRGHLFNVYRYIYQNPVRAKITSDCFSYPYSSLHFSRFEAKLLNYVPHIQYSREKSLLERSFGNEFNKVMKSSLSKTNFKASNSVSKYLRNILEKPRD</sequence>
<dbReference type="AlphaFoldDB" id="A0A1Y5F9D2"/>
<evidence type="ECO:0000313" key="3">
    <source>
        <dbReference type="Proteomes" id="UP000196531"/>
    </source>
</evidence>
<dbReference type="PANTHER" id="PTHR34322:SF2">
    <property type="entry name" value="TRANSPOSASE IS200-LIKE DOMAIN-CONTAINING PROTEIN"/>
    <property type="match status" value="1"/>
</dbReference>
<comment type="caution">
    <text evidence="2">The sequence shown here is derived from an EMBL/GenBank/DDBJ whole genome shotgun (WGS) entry which is preliminary data.</text>
</comment>
<dbReference type="Gene3D" id="3.30.70.1290">
    <property type="entry name" value="Transposase IS200-like"/>
    <property type="match status" value="1"/>
</dbReference>
<dbReference type="SMART" id="SM01321">
    <property type="entry name" value="Y1_Tnp"/>
    <property type="match status" value="1"/>
</dbReference>
<dbReference type="Pfam" id="PF01797">
    <property type="entry name" value="Y1_Tnp"/>
    <property type="match status" value="1"/>
</dbReference>
<dbReference type="PANTHER" id="PTHR34322">
    <property type="entry name" value="TRANSPOSASE, Y1_TNP DOMAIN-CONTAINING"/>
    <property type="match status" value="1"/>
</dbReference>
<reference evidence="3" key="1">
    <citation type="journal article" date="2017" name="Proc. Natl. Acad. Sci. U.S.A.">
        <title>Simulation of Deepwater Horizon oil plume reveals substrate specialization within a complex community of hydrocarbon-degraders.</title>
        <authorList>
            <person name="Hu P."/>
            <person name="Dubinsky E.A."/>
            <person name="Probst A.J."/>
            <person name="Wang J."/>
            <person name="Sieber C.M.K."/>
            <person name="Tom L.M."/>
            <person name="Gardinali P."/>
            <person name="Banfield J.F."/>
            <person name="Atlas R.M."/>
            <person name="Andersen G.L."/>
        </authorList>
    </citation>
    <scope>NUCLEOTIDE SEQUENCE [LARGE SCALE GENOMIC DNA]</scope>
</reference>
<dbReference type="GO" id="GO:0003677">
    <property type="term" value="F:DNA binding"/>
    <property type="evidence" value="ECO:0007669"/>
    <property type="project" value="InterPro"/>
</dbReference>
<dbReference type="InterPro" id="IPR036515">
    <property type="entry name" value="Transposase_17_sf"/>
</dbReference>
<dbReference type="InterPro" id="IPR002686">
    <property type="entry name" value="Transposase_17"/>
</dbReference>
<accession>A0A1Y5F9D2</accession>
<name>A0A1Y5F9D2_9BACT</name>
<proteinExistence type="predicted"/>
<dbReference type="GO" id="GO:0004803">
    <property type="term" value="F:transposase activity"/>
    <property type="evidence" value="ECO:0007669"/>
    <property type="project" value="InterPro"/>
</dbReference>
<protein>
    <recommendedName>
        <fullName evidence="1">Transposase IS200-like domain-containing protein</fullName>
    </recommendedName>
</protein>
<dbReference type="Proteomes" id="UP000196531">
    <property type="component" value="Unassembled WGS sequence"/>
</dbReference>
<organism evidence="2 3">
    <name type="scientific">Halobacteriovorax marinus</name>
    <dbReference type="NCBI Taxonomy" id="97084"/>
    <lineage>
        <taxon>Bacteria</taxon>
        <taxon>Pseudomonadati</taxon>
        <taxon>Bdellovibrionota</taxon>
        <taxon>Bacteriovoracia</taxon>
        <taxon>Bacteriovoracales</taxon>
        <taxon>Halobacteriovoraceae</taxon>
        <taxon>Halobacteriovorax</taxon>
    </lineage>
</organism>
<evidence type="ECO:0000313" key="2">
    <source>
        <dbReference type="EMBL" id="OUR95279.1"/>
    </source>
</evidence>
<feature type="domain" description="Transposase IS200-like" evidence="1">
    <location>
        <begin position="9"/>
        <end position="124"/>
    </location>
</feature>